<proteinExistence type="inferred from homology"/>
<dbReference type="InterPro" id="IPR006679">
    <property type="entry name" value="Adenine_deam"/>
</dbReference>
<dbReference type="InterPro" id="IPR032466">
    <property type="entry name" value="Metal_Hydrolase"/>
</dbReference>
<comment type="caution">
    <text evidence="9">The sequence shown here is derived from an EMBL/GenBank/DDBJ whole genome shotgun (WGS) entry which is preliminary data.</text>
</comment>
<evidence type="ECO:0000313" key="9">
    <source>
        <dbReference type="EMBL" id="MFD1911035.1"/>
    </source>
</evidence>
<sequence length="597" mass="62465">MTNPNPATDARADDLNDAGLRDRAVAAACARAPFDILLTGGIVADMATGETRAADVGIVGPLIASVHAPGTRDDAARMIDLAGAVVAPGLIDMHMHIESSMMTPRRYAEVVVPQGTTTVCWDPHEVGNVAGLDGVRWAIGAARGLDLRVLALAPSCVPSAPGLERAGADLGADAMAEMLSWPDIHGVAEVMDMRGVLDRSPRMRGIIDAGLTSGKLVCGHARGLSGADLQGFAAAGIGSDHEITSGADIVEKLRAGFTVELRGSHDYVLPGVVAELMALPRVPQTLTLCTDDVFPDDLVEKGGMIDLIRRLIGYGLPAMEALRAATLNAAMRLGRADLGLVAPGRRADLVVLDDLAALKVRRVFASGREVARDGVALTAAASEISAGFRGTVRVPPMRPDDFILRIDAPDGTEVEVQTIFRPRFTEWRSRVLTVRDGRLDLPPDVLMMAVVHRHGLAAPTPVLGLLEDWGSWTGALATTVAHDSHNLTVFGRAPSDMAAAANALIGCDGGMAVARDGEVTALLPLPVAGLLSDAAPKEIARAFRTLRDAADTVADWAPPLRSFKAVVGASLACNPGPHVTDMGLACGTTGEFRPLLR</sequence>
<evidence type="ECO:0000256" key="5">
    <source>
        <dbReference type="ARBA" id="ARBA00047720"/>
    </source>
</evidence>
<evidence type="ECO:0000256" key="3">
    <source>
        <dbReference type="ARBA" id="ARBA00022801"/>
    </source>
</evidence>
<dbReference type="Gene3D" id="2.30.40.10">
    <property type="entry name" value="Urease, subunit C, domain 1"/>
    <property type="match status" value="1"/>
</dbReference>
<evidence type="ECO:0000256" key="2">
    <source>
        <dbReference type="ARBA" id="ARBA00012782"/>
    </source>
</evidence>
<keyword evidence="3 6" id="KW-0378">Hydrolase</keyword>
<accession>A0ABW4S0C2</accession>
<dbReference type="InterPro" id="IPR026912">
    <property type="entry name" value="Adenine_deam_C"/>
</dbReference>
<keyword evidence="10" id="KW-1185">Reference proteome</keyword>
<dbReference type="Pfam" id="PF01979">
    <property type="entry name" value="Amidohydro_1"/>
    <property type="match status" value="1"/>
</dbReference>
<dbReference type="Gene3D" id="3.20.20.140">
    <property type="entry name" value="Metal-dependent hydrolases"/>
    <property type="match status" value="1"/>
</dbReference>
<evidence type="ECO:0000313" key="10">
    <source>
        <dbReference type="Proteomes" id="UP001597353"/>
    </source>
</evidence>
<dbReference type="Proteomes" id="UP001597353">
    <property type="component" value="Unassembled WGS sequence"/>
</dbReference>
<dbReference type="PANTHER" id="PTHR11113">
    <property type="entry name" value="N-ACETYLGLUCOSAMINE-6-PHOSPHATE DEACETYLASE"/>
    <property type="match status" value="1"/>
</dbReference>
<feature type="domain" description="Adenine deaminase C-terminal" evidence="8">
    <location>
        <begin position="424"/>
        <end position="585"/>
    </location>
</feature>
<dbReference type="HAMAP" id="MF_01518">
    <property type="entry name" value="Adenine_deamin"/>
    <property type="match status" value="1"/>
</dbReference>
<gene>
    <name evidence="6" type="primary">ade</name>
    <name evidence="9" type="ORF">ACFSGJ_02255</name>
</gene>
<comment type="cofactor">
    <cofactor evidence="6">
        <name>Mn(2+)</name>
        <dbReference type="ChEBI" id="CHEBI:29035"/>
    </cofactor>
</comment>
<evidence type="ECO:0000256" key="6">
    <source>
        <dbReference type="HAMAP-Rule" id="MF_01518"/>
    </source>
</evidence>
<dbReference type="InterPro" id="IPR011059">
    <property type="entry name" value="Metal-dep_hydrolase_composite"/>
</dbReference>
<dbReference type="InterPro" id="IPR006680">
    <property type="entry name" value="Amidohydro-rel"/>
</dbReference>
<protein>
    <recommendedName>
        <fullName evidence="2 6">Adenine deaminase</fullName>
        <shortName evidence="6">Adenase</shortName>
        <shortName evidence="6">Adenine aminase</shortName>
        <ecNumber evidence="2 6">3.5.4.2</ecNumber>
    </recommendedName>
</protein>
<dbReference type="EMBL" id="JBHUGH010000002">
    <property type="protein sequence ID" value="MFD1911035.1"/>
    <property type="molecule type" value="Genomic_DNA"/>
</dbReference>
<dbReference type="EC" id="3.5.4.2" evidence="2 6"/>
<evidence type="ECO:0000256" key="4">
    <source>
        <dbReference type="ARBA" id="ARBA00023211"/>
    </source>
</evidence>
<dbReference type="Pfam" id="PF13382">
    <property type="entry name" value="Adenine_deam_C"/>
    <property type="match status" value="1"/>
</dbReference>
<comment type="catalytic activity">
    <reaction evidence="5 6">
        <text>adenine + H2O + H(+) = hypoxanthine + NH4(+)</text>
        <dbReference type="Rhea" id="RHEA:23688"/>
        <dbReference type="ChEBI" id="CHEBI:15377"/>
        <dbReference type="ChEBI" id="CHEBI:15378"/>
        <dbReference type="ChEBI" id="CHEBI:16708"/>
        <dbReference type="ChEBI" id="CHEBI:17368"/>
        <dbReference type="ChEBI" id="CHEBI:28938"/>
        <dbReference type="EC" id="3.5.4.2"/>
    </reaction>
</comment>
<reference evidence="10" key="1">
    <citation type="journal article" date="2019" name="Int. J. Syst. Evol. Microbiol.">
        <title>The Global Catalogue of Microorganisms (GCM) 10K type strain sequencing project: providing services to taxonomists for standard genome sequencing and annotation.</title>
        <authorList>
            <consortium name="The Broad Institute Genomics Platform"/>
            <consortium name="The Broad Institute Genome Sequencing Center for Infectious Disease"/>
            <person name="Wu L."/>
            <person name="Ma J."/>
        </authorList>
    </citation>
    <scope>NUCLEOTIDE SEQUENCE [LARGE SCALE GENOMIC DNA]</scope>
    <source>
        <strain evidence="10">CGMCC 4.7242</strain>
    </source>
</reference>
<evidence type="ECO:0000256" key="1">
    <source>
        <dbReference type="ARBA" id="ARBA00006773"/>
    </source>
</evidence>
<evidence type="ECO:0000259" key="7">
    <source>
        <dbReference type="Pfam" id="PF01979"/>
    </source>
</evidence>
<name>A0ABW4S0C2_9RHOB</name>
<organism evidence="9 10">
    <name type="scientific">Halodurantibacterium flavum</name>
    <dbReference type="NCBI Taxonomy" id="1382802"/>
    <lineage>
        <taxon>Bacteria</taxon>
        <taxon>Pseudomonadati</taxon>
        <taxon>Pseudomonadota</taxon>
        <taxon>Alphaproteobacteria</taxon>
        <taxon>Rhodobacterales</taxon>
        <taxon>Paracoccaceae</taxon>
        <taxon>Halodurantibacterium</taxon>
    </lineage>
</organism>
<dbReference type="SUPFAM" id="SSF51338">
    <property type="entry name" value="Composite domain of metallo-dependent hydrolases"/>
    <property type="match status" value="1"/>
</dbReference>
<feature type="domain" description="Amidohydrolase-related" evidence="7">
    <location>
        <begin position="85"/>
        <end position="370"/>
    </location>
</feature>
<dbReference type="RefSeq" id="WP_390259127.1">
    <property type="nucleotide sequence ID" value="NZ_JBHUGH010000002.1"/>
</dbReference>
<evidence type="ECO:0000259" key="8">
    <source>
        <dbReference type="Pfam" id="PF13382"/>
    </source>
</evidence>
<comment type="similarity">
    <text evidence="1 6">Belongs to the metallo-dependent hydrolases superfamily. Adenine deaminase family.</text>
</comment>
<dbReference type="SUPFAM" id="SSF51556">
    <property type="entry name" value="Metallo-dependent hydrolases"/>
    <property type="match status" value="1"/>
</dbReference>
<keyword evidence="4 6" id="KW-0464">Manganese</keyword>
<dbReference type="PANTHER" id="PTHR11113:SF2">
    <property type="entry name" value="ADENINE DEAMINASE"/>
    <property type="match status" value="1"/>
</dbReference>